<dbReference type="EMBL" id="JAPWGY010000001">
    <property type="protein sequence ID" value="MCZ4279584.1"/>
    <property type="molecule type" value="Genomic_DNA"/>
</dbReference>
<feature type="transmembrane region" description="Helical" evidence="1">
    <location>
        <begin position="73"/>
        <end position="93"/>
    </location>
</feature>
<protein>
    <submittedName>
        <fullName evidence="2">Uncharacterized protein</fullName>
    </submittedName>
</protein>
<gene>
    <name evidence="2" type="ORF">O4H49_02265</name>
</gene>
<keyword evidence="1" id="KW-1133">Transmembrane helix</keyword>
<feature type="transmembrane region" description="Helical" evidence="1">
    <location>
        <begin position="174"/>
        <end position="193"/>
    </location>
</feature>
<organism evidence="2 3">
    <name type="scientific">Kiloniella laminariae</name>
    <dbReference type="NCBI Taxonomy" id="454162"/>
    <lineage>
        <taxon>Bacteria</taxon>
        <taxon>Pseudomonadati</taxon>
        <taxon>Pseudomonadota</taxon>
        <taxon>Alphaproteobacteria</taxon>
        <taxon>Rhodospirillales</taxon>
        <taxon>Kiloniellaceae</taxon>
        <taxon>Kiloniella</taxon>
    </lineage>
</organism>
<accession>A0ABT4LER6</accession>
<evidence type="ECO:0000313" key="3">
    <source>
        <dbReference type="Proteomes" id="UP001069802"/>
    </source>
</evidence>
<evidence type="ECO:0000313" key="2">
    <source>
        <dbReference type="EMBL" id="MCZ4279584.1"/>
    </source>
</evidence>
<evidence type="ECO:0000256" key="1">
    <source>
        <dbReference type="SAM" id="Phobius"/>
    </source>
</evidence>
<name>A0ABT4LER6_9PROT</name>
<reference evidence="2" key="1">
    <citation type="submission" date="2022-12" db="EMBL/GenBank/DDBJ databases">
        <title>Bacterial isolates from different developmental stages of Nematostella vectensis.</title>
        <authorList>
            <person name="Fraune S."/>
        </authorList>
    </citation>
    <scope>NUCLEOTIDE SEQUENCE</scope>
    <source>
        <strain evidence="2">G21630-S1</strain>
    </source>
</reference>
<keyword evidence="3" id="KW-1185">Reference proteome</keyword>
<keyword evidence="1" id="KW-0812">Transmembrane</keyword>
<dbReference type="Proteomes" id="UP001069802">
    <property type="component" value="Unassembled WGS sequence"/>
</dbReference>
<dbReference type="RefSeq" id="WP_269421784.1">
    <property type="nucleotide sequence ID" value="NZ_JAPWGY010000001.1"/>
</dbReference>
<feature type="transmembrane region" description="Helical" evidence="1">
    <location>
        <begin position="32"/>
        <end position="53"/>
    </location>
</feature>
<feature type="transmembrane region" description="Helical" evidence="1">
    <location>
        <begin position="128"/>
        <end position="153"/>
    </location>
</feature>
<sequence length="196" mass="21985">MRHLNYKNILVILLLLIVPGHAYANAGIPMLILAIPAFAISLLPIILIEALYLSKSMALPIFRSAKTVSISNLISTIVGIPLTWFVLVLLQLLTGGSSAYRIDTTLGKILSVTWQAPWLIPHGKDLDWMIPAAGMVLMVPFFFVSWWSEYFVSKKLLPERSSNELKVKVRNANLITYSLLVLWPLTMFLLNYTSSQ</sequence>
<proteinExistence type="predicted"/>
<comment type="caution">
    <text evidence="2">The sequence shown here is derived from an EMBL/GenBank/DDBJ whole genome shotgun (WGS) entry which is preliminary data.</text>
</comment>
<keyword evidence="1" id="KW-0472">Membrane</keyword>